<evidence type="ECO:0000256" key="1">
    <source>
        <dbReference type="SAM" id="MobiDB-lite"/>
    </source>
</evidence>
<dbReference type="RefSeq" id="WP_179931481.1">
    <property type="nucleotide sequence ID" value="NZ_JACCDF010000016.1"/>
</dbReference>
<name>A0A7Z0LNM4_9GAMM</name>
<keyword evidence="3" id="KW-1185">Reference proteome</keyword>
<dbReference type="EMBL" id="JACCDF010000016">
    <property type="protein sequence ID" value="NYS62224.1"/>
    <property type="molecule type" value="Genomic_DNA"/>
</dbReference>
<organism evidence="2 3">
    <name type="scientific">Vreelandella salicampi</name>
    <dbReference type="NCBI Taxonomy" id="1449798"/>
    <lineage>
        <taxon>Bacteria</taxon>
        <taxon>Pseudomonadati</taxon>
        <taxon>Pseudomonadota</taxon>
        <taxon>Gammaproteobacteria</taxon>
        <taxon>Oceanospirillales</taxon>
        <taxon>Halomonadaceae</taxon>
        <taxon>Vreelandella</taxon>
    </lineage>
</organism>
<accession>A0A7Z0LNM4</accession>
<sequence length="84" mass="9017">MHSATSHVNESAQNARESLSQFYRDQPLIAGSLGIAIGAALGALVPPTEIEDDMLGEKRDRSVEAAKSKAARKYSELRESDGSE</sequence>
<comment type="caution">
    <text evidence="2">The sequence shown here is derived from an EMBL/GenBank/DDBJ whole genome shotgun (WGS) entry which is preliminary data.</text>
</comment>
<reference evidence="2 3" key="1">
    <citation type="journal article" date="2015" name="Int. J. Syst. Evol. Microbiol.">
        <title>Halomonas salicampi sp. nov., a halotolerant and alkalitolerant bacterium isolated from a saltern soil.</title>
        <authorList>
            <person name="Lee J.C."/>
            <person name="Kim Y.S."/>
            <person name="Yun B.S."/>
            <person name="Whang K.S."/>
        </authorList>
    </citation>
    <scope>NUCLEOTIDE SEQUENCE [LARGE SCALE GENOMIC DNA]</scope>
    <source>
        <strain evidence="2 3">BH103</strain>
    </source>
</reference>
<proteinExistence type="predicted"/>
<dbReference type="Proteomes" id="UP000586119">
    <property type="component" value="Unassembled WGS sequence"/>
</dbReference>
<evidence type="ECO:0000313" key="3">
    <source>
        <dbReference type="Proteomes" id="UP000586119"/>
    </source>
</evidence>
<evidence type="ECO:0000313" key="2">
    <source>
        <dbReference type="EMBL" id="NYS62224.1"/>
    </source>
</evidence>
<protein>
    <submittedName>
        <fullName evidence="2">Uncharacterized protein</fullName>
    </submittedName>
</protein>
<gene>
    <name evidence="2" type="ORF">HZS81_15810</name>
</gene>
<feature type="region of interest" description="Disordered" evidence="1">
    <location>
        <begin position="55"/>
        <end position="84"/>
    </location>
</feature>
<dbReference type="AlphaFoldDB" id="A0A7Z0LNM4"/>